<evidence type="ECO:0008006" key="3">
    <source>
        <dbReference type="Google" id="ProtNLM"/>
    </source>
</evidence>
<dbReference type="Gene3D" id="3.90.226.10">
    <property type="entry name" value="2-enoyl-CoA Hydratase, Chain A, domain 1"/>
    <property type="match status" value="1"/>
</dbReference>
<evidence type="ECO:0000313" key="1">
    <source>
        <dbReference type="EMBL" id="GJM63793.1"/>
    </source>
</evidence>
<dbReference type="InterPro" id="IPR029045">
    <property type="entry name" value="ClpP/crotonase-like_dom_sf"/>
</dbReference>
<sequence length="252" mass="28297">METTFFQVKRVQEILWVKFQRDEKRNAFNREMCHSLKALLKSARVAGDRAVVLYANAGIDVWCSGHDLTEFGDLEQFVQENEMIQLFEAIQASPLPVINLINGDLWAGGLLLAIVSDINLALKGIEIRMPLNRMGLPIPDALYGQVIHALGTHHAKFLFLTGLPLPSDKVAQLPLFYEFFESEEALFDGVLPILDGIRSGVRSGIQNSKWQVNTMAKGQSVTPNLEAIHQQALQDQEVRNRVQKVKNLHGQK</sequence>
<organism evidence="1 2">
    <name type="scientific">Persicobacter diffluens</name>
    <dbReference type="NCBI Taxonomy" id="981"/>
    <lineage>
        <taxon>Bacteria</taxon>
        <taxon>Pseudomonadati</taxon>
        <taxon>Bacteroidota</taxon>
        <taxon>Cytophagia</taxon>
        <taxon>Cytophagales</taxon>
        <taxon>Persicobacteraceae</taxon>
        <taxon>Persicobacter</taxon>
    </lineage>
</organism>
<dbReference type="GO" id="GO:0006635">
    <property type="term" value="P:fatty acid beta-oxidation"/>
    <property type="evidence" value="ECO:0007669"/>
    <property type="project" value="TreeGrafter"/>
</dbReference>
<name>A0AAN5APF9_9BACT</name>
<comment type="caution">
    <text evidence="1">The sequence shown here is derived from an EMBL/GenBank/DDBJ whole genome shotgun (WGS) entry which is preliminary data.</text>
</comment>
<gene>
    <name evidence="1" type="ORF">PEDI_43450</name>
</gene>
<reference evidence="1 2" key="1">
    <citation type="submission" date="2021-12" db="EMBL/GenBank/DDBJ databases">
        <title>Genome sequencing of bacteria with rrn-lacking chromosome and rrn-plasmid.</title>
        <authorList>
            <person name="Anda M."/>
            <person name="Iwasaki W."/>
        </authorList>
    </citation>
    <scope>NUCLEOTIDE SEQUENCE [LARGE SCALE GENOMIC DNA]</scope>
    <source>
        <strain evidence="1 2">NBRC 15940</strain>
    </source>
</reference>
<dbReference type="Pfam" id="PF00378">
    <property type="entry name" value="ECH_1"/>
    <property type="match status" value="1"/>
</dbReference>
<dbReference type="SUPFAM" id="SSF52096">
    <property type="entry name" value="ClpP/crotonase"/>
    <property type="match status" value="1"/>
</dbReference>
<dbReference type="EMBL" id="BQKE01000003">
    <property type="protein sequence ID" value="GJM63793.1"/>
    <property type="molecule type" value="Genomic_DNA"/>
</dbReference>
<dbReference type="InterPro" id="IPR001753">
    <property type="entry name" value="Enoyl-CoA_hydra/iso"/>
</dbReference>
<dbReference type="PANTHER" id="PTHR11941">
    <property type="entry name" value="ENOYL-COA HYDRATASE-RELATED"/>
    <property type="match status" value="1"/>
</dbReference>
<dbReference type="PANTHER" id="PTHR11941:SF54">
    <property type="entry name" value="ENOYL-COA HYDRATASE, MITOCHONDRIAL"/>
    <property type="match status" value="1"/>
</dbReference>
<dbReference type="Proteomes" id="UP001310022">
    <property type="component" value="Unassembled WGS sequence"/>
</dbReference>
<dbReference type="GO" id="GO:0003824">
    <property type="term" value="F:catalytic activity"/>
    <property type="evidence" value="ECO:0007669"/>
    <property type="project" value="UniProtKB-ARBA"/>
</dbReference>
<proteinExistence type="predicted"/>
<evidence type="ECO:0000313" key="2">
    <source>
        <dbReference type="Proteomes" id="UP001310022"/>
    </source>
</evidence>
<accession>A0AAN5APF9</accession>
<dbReference type="RefSeq" id="WP_338238908.1">
    <property type="nucleotide sequence ID" value="NZ_BQKE01000003.1"/>
</dbReference>
<dbReference type="AlphaFoldDB" id="A0AAN5APF9"/>
<protein>
    <recommendedName>
        <fullName evidence="3">Enoyl-CoA hydratase/isomerase family protein</fullName>
    </recommendedName>
</protein>
<keyword evidence="2" id="KW-1185">Reference proteome</keyword>
<dbReference type="CDD" id="cd06558">
    <property type="entry name" value="crotonase-like"/>
    <property type="match status" value="1"/>
</dbReference>